<gene>
    <name evidence="3" type="ORF">CDAR_250021</name>
</gene>
<keyword evidence="4" id="KW-1185">Reference proteome</keyword>
<keyword evidence="2" id="KW-1133">Transmembrane helix</keyword>
<comment type="caution">
    <text evidence="3">The sequence shown here is derived from an EMBL/GenBank/DDBJ whole genome shotgun (WGS) entry which is preliminary data.</text>
</comment>
<organism evidence="3 4">
    <name type="scientific">Caerostris darwini</name>
    <dbReference type="NCBI Taxonomy" id="1538125"/>
    <lineage>
        <taxon>Eukaryota</taxon>
        <taxon>Metazoa</taxon>
        <taxon>Ecdysozoa</taxon>
        <taxon>Arthropoda</taxon>
        <taxon>Chelicerata</taxon>
        <taxon>Arachnida</taxon>
        <taxon>Araneae</taxon>
        <taxon>Araneomorphae</taxon>
        <taxon>Entelegynae</taxon>
        <taxon>Araneoidea</taxon>
        <taxon>Araneidae</taxon>
        <taxon>Caerostris</taxon>
    </lineage>
</organism>
<accession>A0AAV4R4N8</accession>
<evidence type="ECO:0000313" key="4">
    <source>
        <dbReference type="Proteomes" id="UP001054837"/>
    </source>
</evidence>
<dbReference type="EMBL" id="BPLQ01005622">
    <property type="protein sequence ID" value="GIY16004.1"/>
    <property type="molecule type" value="Genomic_DNA"/>
</dbReference>
<evidence type="ECO:0000313" key="3">
    <source>
        <dbReference type="EMBL" id="GIY16004.1"/>
    </source>
</evidence>
<reference evidence="3 4" key="1">
    <citation type="submission" date="2021-06" db="EMBL/GenBank/DDBJ databases">
        <title>Caerostris darwini draft genome.</title>
        <authorList>
            <person name="Kono N."/>
            <person name="Arakawa K."/>
        </authorList>
    </citation>
    <scope>NUCLEOTIDE SEQUENCE [LARGE SCALE GENOMIC DNA]</scope>
</reference>
<feature type="transmembrane region" description="Helical" evidence="2">
    <location>
        <begin position="6"/>
        <end position="29"/>
    </location>
</feature>
<name>A0AAV4R4N8_9ARAC</name>
<protein>
    <submittedName>
        <fullName evidence="3">Uncharacterized protein</fullName>
    </submittedName>
</protein>
<sequence length="131" mass="14953">MHLIINIFWITFVLYKLVLLFGHSSIYIFKLQPNTFRRLTKLSRQKQAVGDTSNGCRESNDSKTRGATPLLQEQQQLKSSACDSLTEEFRKRIMRINSVTSNSNTISFEEGEIIILFQTVDGPSPSSFCDE</sequence>
<evidence type="ECO:0000256" key="2">
    <source>
        <dbReference type="SAM" id="Phobius"/>
    </source>
</evidence>
<keyword evidence="2" id="KW-0472">Membrane</keyword>
<evidence type="ECO:0000256" key="1">
    <source>
        <dbReference type="SAM" id="MobiDB-lite"/>
    </source>
</evidence>
<proteinExistence type="predicted"/>
<feature type="region of interest" description="Disordered" evidence="1">
    <location>
        <begin position="50"/>
        <end position="69"/>
    </location>
</feature>
<dbReference type="AlphaFoldDB" id="A0AAV4R4N8"/>
<dbReference type="Proteomes" id="UP001054837">
    <property type="component" value="Unassembled WGS sequence"/>
</dbReference>
<keyword evidence="2" id="KW-0812">Transmembrane</keyword>